<reference evidence="1" key="1">
    <citation type="journal article" date="2023" name="Plant J.">
        <title>Genome sequences and population genomics provide insights into the demographic history, inbreeding, and mutation load of two 'living fossil' tree species of Dipteronia.</title>
        <authorList>
            <person name="Feng Y."/>
            <person name="Comes H.P."/>
            <person name="Chen J."/>
            <person name="Zhu S."/>
            <person name="Lu R."/>
            <person name="Zhang X."/>
            <person name="Li P."/>
            <person name="Qiu J."/>
            <person name="Olsen K.M."/>
            <person name="Qiu Y."/>
        </authorList>
    </citation>
    <scope>NUCLEOTIDE SEQUENCE</scope>
    <source>
        <strain evidence="1">NBL</strain>
    </source>
</reference>
<keyword evidence="2" id="KW-1185">Reference proteome</keyword>
<dbReference type="Proteomes" id="UP001281410">
    <property type="component" value="Unassembled WGS sequence"/>
</dbReference>
<protein>
    <submittedName>
        <fullName evidence="1">Uncharacterized protein</fullName>
    </submittedName>
</protein>
<comment type="caution">
    <text evidence="1">The sequence shown here is derived from an EMBL/GenBank/DDBJ whole genome shotgun (WGS) entry which is preliminary data.</text>
</comment>
<sequence length="119" mass="13464">MKSIIPACFGVSPSCIISSAMANKRKSIYKIFWFISCCLWACHVAAVDVLNQGDVLNSSASLVSRNKLFTLRFFNLSSNRDSSINYSYLGIFYRNYTNPGKPFRIANRGRFLLLMKMAN</sequence>
<accession>A0AAE0A0G9</accession>
<organism evidence="1 2">
    <name type="scientific">Dipteronia sinensis</name>
    <dbReference type="NCBI Taxonomy" id="43782"/>
    <lineage>
        <taxon>Eukaryota</taxon>
        <taxon>Viridiplantae</taxon>
        <taxon>Streptophyta</taxon>
        <taxon>Embryophyta</taxon>
        <taxon>Tracheophyta</taxon>
        <taxon>Spermatophyta</taxon>
        <taxon>Magnoliopsida</taxon>
        <taxon>eudicotyledons</taxon>
        <taxon>Gunneridae</taxon>
        <taxon>Pentapetalae</taxon>
        <taxon>rosids</taxon>
        <taxon>malvids</taxon>
        <taxon>Sapindales</taxon>
        <taxon>Sapindaceae</taxon>
        <taxon>Hippocastanoideae</taxon>
        <taxon>Acereae</taxon>
        <taxon>Dipteronia</taxon>
    </lineage>
</organism>
<proteinExistence type="predicted"/>
<name>A0AAE0A0G9_9ROSI</name>
<dbReference type="EMBL" id="JANJYJ010000007">
    <property type="protein sequence ID" value="KAK3197972.1"/>
    <property type="molecule type" value="Genomic_DNA"/>
</dbReference>
<evidence type="ECO:0000313" key="2">
    <source>
        <dbReference type="Proteomes" id="UP001281410"/>
    </source>
</evidence>
<gene>
    <name evidence="1" type="ORF">Dsin_021387</name>
</gene>
<evidence type="ECO:0000313" key="1">
    <source>
        <dbReference type="EMBL" id="KAK3197972.1"/>
    </source>
</evidence>
<dbReference type="AlphaFoldDB" id="A0AAE0A0G9"/>